<protein>
    <submittedName>
        <fullName evidence="2">Uncharacterized protein</fullName>
    </submittedName>
</protein>
<evidence type="ECO:0000313" key="2">
    <source>
        <dbReference type="EMBL" id="KAL3768460.1"/>
    </source>
</evidence>
<evidence type="ECO:0000256" key="1">
    <source>
        <dbReference type="SAM" id="MobiDB-lite"/>
    </source>
</evidence>
<keyword evidence="3" id="KW-1185">Reference proteome</keyword>
<sequence length="155" mass="16759">MTMSAAAITIRQQISPRPGNPHATDARSLSYTQGSLFSFSLHATAYESDAATIRIPAGVKLHLHSVSVDLKEMAEFIKTSGARGVSLKFSSEENGMMMGIWTYDKERSGDVWETGLGVEVEGPRTIRLAAVTDRGIKHGSALNVYVFGSVRKGDL</sequence>
<comment type="caution">
    <text evidence="2">The sequence shown here is derived from an EMBL/GenBank/DDBJ whole genome shotgun (WGS) entry which is preliminary data.</text>
</comment>
<reference evidence="2 3" key="1">
    <citation type="submission" date="2024-10" db="EMBL/GenBank/DDBJ databases">
        <title>Updated reference genomes for cyclostephanoid diatoms.</title>
        <authorList>
            <person name="Roberts W.R."/>
            <person name="Alverson A.J."/>
        </authorList>
    </citation>
    <scope>NUCLEOTIDE SEQUENCE [LARGE SCALE GENOMIC DNA]</scope>
    <source>
        <strain evidence="2 3">AJA232-27</strain>
    </source>
</reference>
<dbReference type="EMBL" id="JALLBG020000064">
    <property type="protein sequence ID" value="KAL3768460.1"/>
    <property type="molecule type" value="Genomic_DNA"/>
</dbReference>
<dbReference type="Proteomes" id="UP001530293">
    <property type="component" value="Unassembled WGS sequence"/>
</dbReference>
<dbReference type="AlphaFoldDB" id="A0ABD3MX33"/>
<name>A0ABD3MX33_9STRA</name>
<proteinExistence type="predicted"/>
<accession>A0ABD3MX33</accession>
<evidence type="ECO:0000313" key="3">
    <source>
        <dbReference type="Proteomes" id="UP001530293"/>
    </source>
</evidence>
<organism evidence="2 3">
    <name type="scientific">Discostella pseudostelligera</name>
    <dbReference type="NCBI Taxonomy" id="259834"/>
    <lineage>
        <taxon>Eukaryota</taxon>
        <taxon>Sar</taxon>
        <taxon>Stramenopiles</taxon>
        <taxon>Ochrophyta</taxon>
        <taxon>Bacillariophyta</taxon>
        <taxon>Coscinodiscophyceae</taxon>
        <taxon>Thalassiosirophycidae</taxon>
        <taxon>Stephanodiscales</taxon>
        <taxon>Stephanodiscaceae</taxon>
        <taxon>Discostella</taxon>
    </lineage>
</organism>
<feature type="region of interest" description="Disordered" evidence="1">
    <location>
        <begin position="1"/>
        <end position="27"/>
    </location>
</feature>
<gene>
    <name evidence="2" type="ORF">ACHAWU_002676</name>
</gene>